<proteinExistence type="predicted"/>
<name>A0A9Q7E4R4_HISSO</name>
<reference evidence="3 4" key="1">
    <citation type="submission" date="2019-03" db="EMBL/GenBank/DDBJ databases">
        <title>Horizontal Gene Transfer Machinery in Histophilus somni.</title>
        <authorList>
            <person name="Mostafa Nazari M."/>
            <person name="Liljebjelke K."/>
        </authorList>
    </citation>
    <scope>NUCLEOTIDE SEQUENCE [LARGE SCALE GENOMIC DNA]</scope>
    <source>
        <strain evidence="3 4">UOC-EPH-KLM-04</strain>
    </source>
</reference>
<feature type="transmembrane region" description="Helical" evidence="1">
    <location>
        <begin position="48"/>
        <end position="81"/>
    </location>
</feature>
<dbReference type="OrthoDB" id="9960749at2"/>
<evidence type="ECO:0000313" key="2">
    <source>
        <dbReference type="EMBL" id="QQF81860.1"/>
    </source>
</evidence>
<keyword evidence="5" id="KW-1185">Reference proteome</keyword>
<protein>
    <submittedName>
        <fullName evidence="2">Uncharacterized protein</fullName>
    </submittedName>
</protein>
<dbReference type="RefSeq" id="WP_012341730.1">
    <property type="nucleotide sequence ID" value="NZ_CP018802.1"/>
</dbReference>
<dbReference type="Proteomes" id="UP000297565">
    <property type="component" value="Unassembled WGS sequence"/>
</dbReference>
<accession>A0A9Q7E4R4</accession>
<dbReference type="EMBL" id="CP066558">
    <property type="protein sequence ID" value="QQF81860.1"/>
    <property type="molecule type" value="Genomic_DNA"/>
</dbReference>
<reference evidence="2 5" key="2">
    <citation type="submission" date="2020-12" db="EMBL/GenBank/DDBJ databases">
        <title>ASc-MMNZ-VFA-070.</title>
        <authorList>
            <person name="Schryvers A."/>
            <person name="Mostafa Nazari M."/>
            <person name="Farshchi Andisi V."/>
            <person name="Timsit E."/>
            <person name="Walter Morck D."/>
        </authorList>
    </citation>
    <scope>NUCLEOTIDE SEQUENCE [LARGE SCALE GENOMIC DNA]</scope>
    <source>
        <strain evidence="2 5">ASc-MMNZ-VFA-070</strain>
    </source>
</reference>
<evidence type="ECO:0000313" key="5">
    <source>
        <dbReference type="Proteomes" id="UP000595373"/>
    </source>
</evidence>
<organism evidence="2 5">
    <name type="scientific">Histophilus somni</name>
    <name type="common">Haemophilus somnus</name>
    <dbReference type="NCBI Taxonomy" id="731"/>
    <lineage>
        <taxon>Bacteria</taxon>
        <taxon>Pseudomonadati</taxon>
        <taxon>Pseudomonadota</taxon>
        <taxon>Gammaproteobacteria</taxon>
        <taxon>Pasteurellales</taxon>
        <taxon>Pasteurellaceae</taxon>
        <taxon>Histophilus</taxon>
    </lineage>
</organism>
<dbReference type="AlphaFoldDB" id="A0A9Q7E4R4"/>
<keyword evidence="1" id="KW-1133">Transmembrane helix</keyword>
<dbReference type="GeneID" id="31487462"/>
<feature type="transmembrane region" description="Helical" evidence="1">
    <location>
        <begin position="101"/>
        <end position="124"/>
    </location>
</feature>
<evidence type="ECO:0000256" key="1">
    <source>
        <dbReference type="SAM" id="Phobius"/>
    </source>
</evidence>
<dbReference type="EMBL" id="SNRV01000086">
    <property type="protein sequence ID" value="TEW25303.1"/>
    <property type="molecule type" value="Genomic_DNA"/>
</dbReference>
<evidence type="ECO:0000313" key="3">
    <source>
        <dbReference type="EMBL" id="TEW25303.1"/>
    </source>
</evidence>
<evidence type="ECO:0000313" key="4">
    <source>
        <dbReference type="Proteomes" id="UP000297565"/>
    </source>
</evidence>
<dbReference type="Proteomes" id="UP000595373">
    <property type="component" value="Chromosome"/>
</dbReference>
<feature type="transmembrane region" description="Helical" evidence="1">
    <location>
        <begin position="12"/>
        <end position="36"/>
    </location>
</feature>
<sequence>MRHDELKYENFTFFWVTHLYYISAMFTVIVLFGISLRMSWETLSVIHFFSSLLISVFLLSIPVGIGCVLFTFALTPLMLLLDTVLMAIQKKSGRYHAKEQVDYQFSLEWGISAIILIAVICYFLI</sequence>
<gene>
    <name evidence="3" type="ORF">E2R48_10725</name>
    <name evidence="2" type="ORF">JFL49_07205</name>
</gene>
<keyword evidence="1" id="KW-0812">Transmembrane</keyword>
<keyword evidence="1" id="KW-0472">Membrane</keyword>